<protein>
    <submittedName>
        <fullName evidence="1">Aminoglycoside phosphotransferase</fullName>
    </submittedName>
</protein>
<sequence length="55" mass="6332">MGIFKNAYKNISEARQRQAQRFVNAELLKLDDASLKAMGKSRAELRRNSNNSMLF</sequence>
<dbReference type="RefSeq" id="WP_045684215.1">
    <property type="nucleotide sequence ID" value="NZ_CP010803.1"/>
</dbReference>
<evidence type="ECO:0000313" key="2">
    <source>
        <dbReference type="Proteomes" id="UP000032611"/>
    </source>
</evidence>
<proteinExistence type="predicted"/>
<keyword evidence="2" id="KW-1185">Reference proteome</keyword>
<dbReference type="Proteomes" id="UP000032611">
    <property type="component" value="Chromosome"/>
</dbReference>
<organism evidence="1 2">
    <name type="scientific">Martelella endophytica</name>
    <dbReference type="NCBI Taxonomy" id="1486262"/>
    <lineage>
        <taxon>Bacteria</taxon>
        <taxon>Pseudomonadati</taxon>
        <taxon>Pseudomonadota</taxon>
        <taxon>Alphaproteobacteria</taxon>
        <taxon>Hyphomicrobiales</taxon>
        <taxon>Aurantimonadaceae</taxon>
        <taxon>Martelella</taxon>
    </lineage>
</organism>
<dbReference type="AlphaFoldDB" id="A0A0D5LUJ0"/>
<keyword evidence="1" id="KW-0808">Transferase</keyword>
<dbReference type="KEGG" id="mey:TM49_21425"/>
<name>A0A0D5LUJ0_MAREN</name>
<dbReference type="HOGENOM" id="CLU_205347_0_0_5"/>
<dbReference type="PATRIC" id="fig|1486262.3.peg.4427"/>
<evidence type="ECO:0000313" key="1">
    <source>
        <dbReference type="EMBL" id="AJY47650.1"/>
    </source>
</evidence>
<dbReference type="EMBL" id="CP010803">
    <property type="protein sequence ID" value="AJY47650.1"/>
    <property type="molecule type" value="Genomic_DNA"/>
</dbReference>
<accession>A0A0D5LUJ0</accession>
<gene>
    <name evidence="1" type="ORF">TM49_21425</name>
</gene>
<dbReference type="GO" id="GO:0016740">
    <property type="term" value="F:transferase activity"/>
    <property type="evidence" value="ECO:0007669"/>
    <property type="project" value="UniProtKB-KW"/>
</dbReference>
<reference evidence="1 2" key="1">
    <citation type="journal article" date="2015" name="Genome Announc.">
        <title>Complete genome sequence of Martelella endophytica YC6887, which has antifungal activity associated with a halophyte.</title>
        <authorList>
            <person name="Khan A."/>
            <person name="Khan H."/>
            <person name="Chung E.J."/>
            <person name="Hossain M.T."/>
            <person name="Chung Y.R."/>
        </authorList>
    </citation>
    <scope>NUCLEOTIDE SEQUENCE [LARGE SCALE GENOMIC DNA]</scope>
    <source>
        <strain evidence="1">YC6887</strain>
    </source>
</reference>